<evidence type="ECO:0000256" key="4">
    <source>
        <dbReference type="ARBA" id="ARBA00022898"/>
    </source>
</evidence>
<dbReference type="FunFam" id="3.40.640.10:FF:000014">
    <property type="entry name" value="Adenosylmethionine-8-amino-7-oxononanoate aminotransferase, probable"/>
    <property type="match status" value="1"/>
</dbReference>
<keyword evidence="3" id="KW-0808">Transferase</keyword>
<evidence type="ECO:0000256" key="2">
    <source>
        <dbReference type="ARBA" id="ARBA00022576"/>
    </source>
</evidence>
<protein>
    <submittedName>
        <fullName evidence="6">Aspartate aminotransferase family protein</fullName>
    </submittedName>
</protein>
<dbReference type="InterPro" id="IPR015421">
    <property type="entry name" value="PyrdxlP-dep_Trfase_major"/>
</dbReference>
<accession>A0A919TMG2</accession>
<name>A0A919TMG2_9ACTN</name>
<reference evidence="6" key="1">
    <citation type="submission" date="2021-01" db="EMBL/GenBank/DDBJ databases">
        <title>Whole genome shotgun sequence of Actinoplanes siamensis NBRC 109076.</title>
        <authorList>
            <person name="Komaki H."/>
            <person name="Tamura T."/>
        </authorList>
    </citation>
    <scope>NUCLEOTIDE SEQUENCE</scope>
    <source>
        <strain evidence="6">NBRC 109076</strain>
    </source>
</reference>
<dbReference type="PROSITE" id="PS00600">
    <property type="entry name" value="AA_TRANSFER_CLASS_3"/>
    <property type="match status" value="1"/>
</dbReference>
<gene>
    <name evidence="6" type="ORF">Asi03nite_45680</name>
</gene>
<dbReference type="EMBL" id="BOMW01000044">
    <property type="protein sequence ID" value="GIF07030.1"/>
    <property type="molecule type" value="Genomic_DNA"/>
</dbReference>
<evidence type="ECO:0000256" key="1">
    <source>
        <dbReference type="ARBA" id="ARBA00008954"/>
    </source>
</evidence>
<dbReference type="CDD" id="cd00610">
    <property type="entry name" value="OAT_like"/>
    <property type="match status" value="1"/>
</dbReference>
<dbReference type="GO" id="GO:0008483">
    <property type="term" value="F:transaminase activity"/>
    <property type="evidence" value="ECO:0007669"/>
    <property type="project" value="UniProtKB-KW"/>
</dbReference>
<keyword evidence="7" id="KW-1185">Reference proteome</keyword>
<comment type="similarity">
    <text evidence="1 5">Belongs to the class-III pyridoxal-phosphate-dependent aminotransferase family.</text>
</comment>
<dbReference type="PANTHER" id="PTHR43094">
    <property type="entry name" value="AMINOTRANSFERASE"/>
    <property type="match status" value="1"/>
</dbReference>
<evidence type="ECO:0000256" key="3">
    <source>
        <dbReference type="ARBA" id="ARBA00022679"/>
    </source>
</evidence>
<dbReference type="AlphaFoldDB" id="A0A919TMG2"/>
<dbReference type="GO" id="GO:0030170">
    <property type="term" value="F:pyridoxal phosphate binding"/>
    <property type="evidence" value="ECO:0007669"/>
    <property type="project" value="InterPro"/>
</dbReference>
<organism evidence="6 7">
    <name type="scientific">Actinoplanes siamensis</name>
    <dbReference type="NCBI Taxonomy" id="1223317"/>
    <lineage>
        <taxon>Bacteria</taxon>
        <taxon>Bacillati</taxon>
        <taxon>Actinomycetota</taxon>
        <taxon>Actinomycetes</taxon>
        <taxon>Micromonosporales</taxon>
        <taxon>Micromonosporaceae</taxon>
        <taxon>Actinoplanes</taxon>
    </lineage>
</organism>
<dbReference type="RefSeq" id="WP_373872149.1">
    <property type="nucleotide sequence ID" value="NZ_BOMW01000044.1"/>
</dbReference>
<evidence type="ECO:0000313" key="7">
    <source>
        <dbReference type="Proteomes" id="UP000629619"/>
    </source>
</evidence>
<dbReference type="Gene3D" id="3.40.640.10">
    <property type="entry name" value="Type I PLP-dependent aspartate aminotransferase-like (Major domain)"/>
    <property type="match status" value="1"/>
</dbReference>
<dbReference type="InterPro" id="IPR015424">
    <property type="entry name" value="PyrdxlP-dep_Trfase"/>
</dbReference>
<dbReference type="Proteomes" id="UP000629619">
    <property type="component" value="Unassembled WGS sequence"/>
</dbReference>
<evidence type="ECO:0000256" key="5">
    <source>
        <dbReference type="RuleBase" id="RU003560"/>
    </source>
</evidence>
<evidence type="ECO:0000313" key="6">
    <source>
        <dbReference type="EMBL" id="GIF07030.1"/>
    </source>
</evidence>
<keyword evidence="2 6" id="KW-0032">Aminotransferase</keyword>
<comment type="caution">
    <text evidence="6">The sequence shown here is derived from an EMBL/GenBank/DDBJ whole genome shotgun (WGS) entry which is preliminary data.</text>
</comment>
<dbReference type="SUPFAM" id="SSF53383">
    <property type="entry name" value="PLP-dependent transferases"/>
    <property type="match status" value="1"/>
</dbReference>
<dbReference type="Pfam" id="PF00202">
    <property type="entry name" value="Aminotran_3"/>
    <property type="match status" value="1"/>
</dbReference>
<dbReference type="InterPro" id="IPR015422">
    <property type="entry name" value="PyrdxlP-dep_Trfase_small"/>
</dbReference>
<proteinExistence type="inferred from homology"/>
<dbReference type="Gene3D" id="3.90.1150.10">
    <property type="entry name" value="Aspartate Aminotransferase, domain 1"/>
    <property type="match status" value="1"/>
</dbReference>
<dbReference type="PANTHER" id="PTHR43094:SF1">
    <property type="entry name" value="AMINOTRANSFERASE CLASS-III"/>
    <property type="match status" value="1"/>
</dbReference>
<dbReference type="InterPro" id="IPR005814">
    <property type="entry name" value="Aminotrans_3"/>
</dbReference>
<sequence>MTTTELRTTPAVSAIPLEDMDRRHLLHPHQWGASPERTVMVSGRGCTVRDVRDREFLDVSGAGNWACQVGHGRAELVEAGARQLGELAYFSGFFGFSSDKAVELAARLAGLAPDGMDRVFFTSGGSEGVETALKVARLFHHRRGEPDRTWIISRTMAYHGATYGSGTATGFPPMQEGVGPNLPHVVKVSPPYPYRAQEMYGSADVTGYLLQELEETIQRIGPQRIAAMIGEPVMGGGGILVPPDDYWPRVRELLSRHGILLIADEVVTAFGRVGSWLDSPARGMAPDMIVTAKGLTSGYAPLGAVLFRDEIAETVAGGDAYFFHGHTYSAHPTACAVALANVGVLEKDGLIERAHVVADWFREDLAGLTGLPMVGDVRIAGATAGIEIVTGPQDATPVMAGAVTAEMRHRHAVILREYGPTVVLSPPLVIERDEVRRTAAALTDVIERLRPDGTVRQ</sequence>
<dbReference type="InterPro" id="IPR049704">
    <property type="entry name" value="Aminotrans_3_PPA_site"/>
</dbReference>
<keyword evidence="4 5" id="KW-0663">Pyridoxal phosphate</keyword>